<comment type="caution">
    <text evidence="2">The sequence shown here is derived from an EMBL/GenBank/DDBJ whole genome shotgun (WGS) entry which is preliminary data.</text>
</comment>
<organism evidence="2 3">
    <name type="scientific">Plantactinospora sonchi</name>
    <dbReference type="NCBI Taxonomy" id="1544735"/>
    <lineage>
        <taxon>Bacteria</taxon>
        <taxon>Bacillati</taxon>
        <taxon>Actinomycetota</taxon>
        <taxon>Actinomycetes</taxon>
        <taxon>Micromonosporales</taxon>
        <taxon>Micromonosporaceae</taxon>
        <taxon>Plantactinospora</taxon>
    </lineage>
</organism>
<dbReference type="RefSeq" id="WP_331212359.1">
    <property type="nucleotide sequence ID" value="NZ_JAZGQK010000001.1"/>
</dbReference>
<dbReference type="Gene3D" id="3.40.50.2020">
    <property type="match status" value="1"/>
</dbReference>
<protein>
    <submittedName>
        <fullName evidence="2">ComF family protein</fullName>
    </submittedName>
</protein>
<dbReference type="CDD" id="cd06223">
    <property type="entry name" value="PRTases_typeI"/>
    <property type="match status" value="1"/>
</dbReference>
<dbReference type="EMBL" id="JAZGQK010000001">
    <property type="protein sequence ID" value="MEE6257284.1"/>
    <property type="molecule type" value="Genomic_DNA"/>
</dbReference>
<dbReference type="InterPro" id="IPR029057">
    <property type="entry name" value="PRTase-like"/>
</dbReference>
<reference evidence="2 3" key="1">
    <citation type="submission" date="2024-01" db="EMBL/GenBank/DDBJ databases">
        <title>Genome insights into Plantactinospora sonchi sp. nov.</title>
        <authorList>
            <person name="Wang L."/>
        </authorList>
    </citation>
    <scope>NUCLEOTIDE SEQUENCE [LARGE SCALE GENOMIC DNA]</scope>
    <source>
        <strain evidence="2 3">NEAU-QY2</strain>
    </source>
</reference>
<dbReference type="InterPro" id="IPR051910">
    <property type="entry name" value="ComF/GntX_DNA_util-trans"/>
</dbReference>
<proteinExistence type="inferred from homology"/>
<dbReference type="SUPFAM" id="SSF53271">
    <property type="entry name" value="PRTase-like"/>
    <property type="match status" value="1"/>
</dbReference>
<name>A0ABU7RLG7_9ACTN</name>
<keyword evidence="3" id="KW-1185">Reference proteome</keyword>
<dbReference type="PANTHER" id="PTHR47505">
    <property type="entry name" value="DNA UTILIZATION PROTEIN YHGH"/>
    <property type="match status" value="1"/>
</dbReference>
<evidence type="ECO:0000313" key="3">
    <source>
        <dbReference type="Proteomes" id="UP001332243"/>
    </source>
</evidence>
<accession>A0ABU7RLG7</accession>
<evidence type="ECO:0000256" key="1">
    <source>
        <dbReference type="ARBA" id="ARBA00008007"/>
    </source>
</evidence>
<gene>
    <name evidence="2" type="ORF">V1633_02115</name>
</gene>
<evidence type="ECO:0000313" key="2">
    <source>
        <dbReference type="EMBL" id="MEE6257284.1"/>
    </source>
</evidence>
<dbReference type="Proteomes" id="UP001332243">
    <property type="component" value="Unassembled WGS sequence"/>
</dbReference>
<dbReference type="PANTHER" id="PTHR47505:SF1">
    <property type="entry name" value="DNA UTILIZATION PROTEIN YHGH"/>
    <property type="match status" value="1"/>
</dbReference>
<comment type="similarity">
    <text evidence="1">Belongs to the ComF/GntX family.</text>
</comment>
<sequence length="237" mass="24660">MAPAGIWSDLADLVLPTECAGCRGVRLSLRQGACASCVAELAALRPAPSRPTPAPVGLPGCVALGPYQGVLRETLLSYKERGRHGLARPLGRLLAEVVAEAVGERRPVLLVPVPATARAVRDRHGDHLRRLARQAGLRLRAAGWSVAAAHPLRALPRPDSATLDSAGRAAAAHAAFPARTARVPAARRAAAGRAVVVLDDIVTTGVTLAAVTRSLRDAGIPVYAAAVLAATERRRRG</sequence>
<dbReference type="InterPro" id="IPR000836">
    <property type="entry name" value="PRTase_dom"/>
</dbReference>